<keyword evidence="2" id="KW-0732">Signal</keyword>
<reference evidence="3 4" key="1">
    <citation type="submission" date="2021-07" db="EMBL/GenBank/DDBJ databases">
        <title>Genomic diversity and antimicrobial resistance of Prevotella spp. isolated from chronic lung disease airways.</title>
        <authorList>
            <person name="Webb K.A."/>
            <person name="Olagoke O.S."/>
            <person name="Baird T."/>
            <person name="Neill J."/>
            <person name="Pham A."/>
            <person name="Wells T.J."/>
            <person name="Ramsay K.A."/>
            <person name="Bell S.C."/>
            <person name="Sarovich D.S."/>
            <person name="Price E.P."/>
        </authorList>
    </citation>
    <scope>NUCLEOTIDE SEQUENCE [LARGE SCALE GENOMIC DNA]</scope>
    <source>
        <strain evidence="3 4">SCHI0027.S.6</strain>
    </source>
</reference>
<dbReference type="Proteomes" id="UP000812077">
    <property type="component" value="Unassembled WGS sequence"/>
</dbReference>
<organism evidence="3 4">
    <name type="scientific">Prevotella melaninogenica</name>
    <dbReference type="NCBI Taxonomy" id="28132"/>
    <lineage>
        <taxon>Bacteria</taxon>
        <taxon>Pseudomonadati</taxon>
        <taxon>Bacteroidota</taxon>
        <taxon>Bacteroidia</taxon>
        <taxon>Bacteroidales</taxon>
        <taxon>Prevotellaceae</taxon>
        <taxon>Prevotella</taxon>
    </lineage>
</organism>
<evidence type="ECO:0008006" key="5">
    <source>
        <dbReference type="Google" id="ProtNLM"/>
    </source>
</evidence>
<dbReference type="EMBL" id="JAHXCP010000024">
    <property type="protein sequence ID" value="MBW4755527.1"/>
    <property type="molecule type" value="Genomic_DNA"/>
</dbReference>
<evidence type="ECO:0000313" key="4">
    <source>
        <dbReference type="Proteomes" id="UP000812077"/>
    </source>
</evidence>
<feature type="signal peptide" evidence="2">
    <location>
        <begin position="1"/>
        <end position="19"/>
    </location>
</feature>
<evidence type="ECO:0000256" key="1">
    <source>
        <dbReference type="SAM" id="MobiDB-lite"/>
    </source>
</evidence>
<dbReference type="RefSeq" id="WP_219433966.1">
    <property type="nucleotide sequence ID" value="NZ_JAHXCP010000024.1"/>
</dbReference>
<protein>
    <recommendedName>
        <fullName evidence="5">Glycosyl hydrolase family 32</fullName>
    </recommendedName>
</protein>
<evidence type="ECO:0000313" key="3">
    <source>
        <dbReference type="EMBL" id="MBW4755527.1"/>
    </source>
</evidence>
<keyword evidence="4" id="KW-1185">Reference proteome</keyword>
<name>A0ABS6Y7P8_9BACT</name>
<evidence type="ECO:0000256" key="2">
    <source>
        <dbReference type="SAM" id="SignalP"/>
    </source>
</evidence>
<comment type="caution">
    <text evidence="3">The sequence shown here is derived from an EMBL/GenBank/DDBJ whole genome shotgun (WGS) entry which is preliminary data.</text>
</comment>
<feature type="chain" id="PRO_5046622558" description="Glycosyl hydrolase family 32" evidence="2">
    <location>
        <begin position="20"/>
        <end position="558"/>
    </location>
</feature>
<feature type="region of interest" description="Disordered" evidence="1">
    <location>
        <begin position="538"/>
        <end position="558"/>
    </location>
</feature>
<gene>
    <name evidence="3" type="ORF">KZO77_10910</name>
</gene>
<proteinExistence type="predicted"/>
<accession>A0ABS6Y7P8</accession>
<feature type="compositionally biased region" description="Polar residues" evidence="1">
    <location>
        <begin position="548"/>
        <end position="558"/>
    </location>
</feature>
<sequence length="558" mass="63713">MKIKGLLLLLSILPLGSIAQTLCNGISLPKVWPPRYEEPTVAKEMDVPYLRNKPKVIPINVGRQLFVDSFLVAKTNLKMVFHQPNFYPLNPILKADKKWELTPEGFEYAAPFSDGIWYDEKDGKYKMWYLAGAGLINKRHHSLYTCYAESKDGKHWDKPLLDILPGTNVVDTTFRDAATVWLDRQEKDSLKRWKFFNVIYQPDYTQCLYTLKYSPDGIHWSDVKAQSGNISDRSTAFYNPFLKKWVLSLRQGTKVSRRSRAYLEHSDPEEAVSLAHRIRKGVPDKHVVYWFTPDDKEKRHERYPDVNPGIYNFDAIAYESIMLGFYSQWQGPENGVAKKLMIPKRNEVQLGYSRDGFHFSRPTHESFMGVNEKPGAWNYGNMQSVNGVPLIVGDSLYLYSSGRSLNGKWWDAGVSTGLATLRRDGFVSMKAEKEGFLLTEPLKFDGTYLFVNVDAHLKKASLAVELLDTDGNIIEGYSKKDCNLIHGVDKTKQMVTWRKHQNLSSLSGKDIRIKFYLTNGELYSFWISPWETGESRGYTAGGGPGLHNSGQDLPSKIQ</sequence>